<keyword evidence="3" id="KW-1133">Transmembrane helix</keyword>
<organism evidence="4 5">
    <name type="scientific">Fusarium torreyae</name>
    <dbReference type="NCBI Taxonomy" id="1237075"/>
    <lineage>
        <taxon>Eukaryota</taxon>
        <taxon>Fungi</taxon>
        <taxon>Dikarya</taxon>
        <taxon>Ascomycota</taxon>
        <taxon>Pezizomycotina</taxon>
        <taxon>Sordariomycetes</taxon>
        <taxon>Hypocreomycetidae</taxon>
        <taxon>Hypocreales</taxon>
        <taxon>Nectriaceae</taxon>
        <taxon>Fusarium</taxon>
    </lineage>
</organism>
<dbReference type="GO" id="GO:0043386">
    <property type="term" value="P:mycotoxin biosynthetic process"/>
    <property type="evidence" value="ECO:0007669"/>
    <property type="project" value="InterPro"/>
</dbReference>
<keyword evidence="3" id="KW-0472">Membrane</keyword>
<evidence type="ECO:0008006" key="6">
    <source>
        <dbReference type="Google" id="ProtNLM"/>
    </source>
</evidence>
<dbReference type="AlphaFoldDB" id="A0A9W8S030"/>
<protein>
    <recommendedName>
        <fullName evidence="6">Tat pathway signal sequence</fullName>
    </recommendedName>
</protein>
<reference evidence="4" key="1">
    <citation type="submission" date="2022-09" db="EMBL/GenBank/DDBJ databases">
        <title>Fusarium specimens isolated from Avocado Roots.</title>
        <authorList>
            <person name="Stajich J."/>
            <person name="Roper C."/>
            <person name="Heimlech-Rivalta G."/>
        </authorList>
    </citation>
    <scope>NUCLEOTIDE SEQUENCE</scope>
    <source>
        <strain evidence="4">CF00136</strain>
    </source>
</reference>
<sequence>MAPKREQESALLNPQVEGHDDTDEETESFHYVPPRRRRCSTCRCVGWLISLISVIFISAIAGAWVSMAYLNIDKECAVHTTKWCKFSIAFITQDTLSDMDTLAPVLKDVPIKYETEHFDGEFMNENVFRKNGSAETDEAWESLGVDYRPGIISYEDGIASGLTDAHVQVDPKHGGGFIVNVEGMHHLHCLNMVRKSLYFNYDHYKALGGHAFKNDGEIFRLHLTHCLDTIRQVLMCNIDTGVLGQVWYNKKDPSAFPDFNTKHTCKNYDDIRKWAKKLQAPPPGSLPGDFLVTPKSEDVLEYTP</sequence>
<proteinExistence type="inferred from homology"/>
<dbReference type="Proteomes" id="UP001152049">
    <property type="component" value="Unassembled WGS sequence"/>
</dbReference>
<evidence type="ECO:0000256" key="3">
    <source>
        <dbReference type="SAM" id="Phobius"/>
    </source>
</evidence>
<keyword evidence="3" id="KW-0812">Transmembrane</keyword>
<dbReference type="EMBL" id="JAOQAZ010000012">
    <property type="protein sequence ID" value="KAJ4261700.1"/>
    <property type="molecule type" value="Genomic_DNA"/>
</dbReference>
<dbReference type="PANTHER" id="PTHR33365:SF13">
    <property type="entry name" value="TAT PATHWAY SIGNAL SEQUENCE"/>
    <property type="match status" value="1"/>
</dbReference>
<evidence type="ECO:0000256" key="2">
    <source>
        <dbReference type="SAM" id="MobiDB-lite"/>
    </source>
</evidence>
<comment type="similarity">
    <text evidence="1">Belongs to the ustYa family.</text>
</comment>
<dbReference type="PANTHER" id="PTHR33365">
    <property type="entry name" value="YALI0B05434P"/>
    <property type="match status" value="1"/>
</dbReference>
<feature type="transmembrane region" description="Helical" evidence="3">
    <location>
        <begin position="45"/>
        <end position="70"/>
    </location>
</feature>
<feature type="region of interest" description="Disordered" evidence="2">
    <location>
        <begin position="1"/>
        <end position="28"/>
    </location>
</feature>
<keyword evidence="5" id="KW-1185">Reference proteome</keyword>
<dbReference type="Pfam" id="PF11807">
    <property type="entry name" value="UstYa"/>
    <property type="match status" value="1"/>
</dbReference>
<dbReference type="OrthoDB" id="3687641at2759"/>
<name>A0A9W8S030_9HYPO</name>
<accession>A0A9W8S030</accession>
<dbReference type="InterPro" id="IPR021765">
    <property type="entry name" value="UstYa-like"/>
</dbReference>
<gene>
    <name evidence="4" type="ORF">NW762_007138</name>
</gene>
<evidence type="ECO:0000256" key="1">
    <source>
        <dbReference type="ARBA" id="ARBA00035112"/>
    </source>
</evidence>
<evidence type="ECO:0000313" key="4">
    <source>
        <dbReference type="EMBL" id="KAJ4261700.1"/>
    </source>
</evidence>
<comment type="caution">
    <text evidence="4">The sequence shown here is derived from an EMBL/GenBank/DDBJ whole genome shotgun (WGS) entry which is preliminary data.</text>
</comment>
<evidence type="ECO:0000313" key="5">
    <source>
        <dbReference type="Proteomes" id="UP001152049"/>
    </source>
</evidence>